<dbReference type="Pfam" id="PF01529">
    <property type="entry name" value="DHHC"/>
    <property type="match status" value="1"/>
</dbReference>
<evidence type="ECO:0000256" key="9">
    <source>
        <dbReference type="SAM" id="MobiDB-lite"/>
    </source>
</evidence>
<dbReference type="GO" id="GO:0016020">
    <property type="term" value="C:membrane"/>
    <property type="evidence" value="ECO:0007669"/>
    <property type="project" value="UniProtKB-SubCell"/>
</dbReference>
<evidence type="ECO:0000256" key="8">
    <source>
        <dbReference type="RuleBase" id="RU079119"/>
    </source>
</evidence>
<sequence length="634" mass="68955">MVVLNIHIAPRVQSWRALWSVLAAYRLPLLIFISATSLVWGYNVFFFRLLRAVREANTTEVLLLEAARTVEESRYVLHHTATGTFAACALIVGNFLSVLIYWSFLRVIFTCAGYVPANPWRCAPRADAERQRHLQLTWQAKQKWIREQGAAARQRAAQALQAQQAWWDHQMRVLQQQALSMWLPSNPELVTSLGSPPSSAATLGWLPASTEASSDGSFVMAAPKPPQPFSPRSLVAAGSRAALGTQALAAAAAAAPVSVNIASAAALPANAGVPCSGSAGPQRECSSFSKPHSSTPSSSAAATTTTVATVSSSCSSLSSSASGSTTPAVITPDLELTSVSGLHRSPTNGDAEPTASSLHHRLRTLVPEAESTVNPHLVLDYEADGSLRFCCVCDQYKPDGSHHCRACQRCVFDMDHHCHFLNNCIGRHNYKYFFLCCFYSTACCAVNTTLFVTAYVCSAMCQDWGHSWWWVPAGMCVIGLCVADLWVRHVFLLIRGVSTLDRMAELSAELFLASVSGPRRSPAATPGSCYSDCKMVIEECYCSVVALMKCLADRVRCSRYSRRPHDTITSSLTSGGWGDGEVDAPLALSSRAKRRAQRTALLFGRPRLFLYHLLPLSPLAESLRPRARHCEGEV</sequence>
<dbReference type="AlphaFoldDB" id="A0AAW3BN85"/>
<dbReference type="PROSITE" id="PS50216">
    <property type="entry name" value="DHHC"/>
    <property type="match status" value="1"/>
</dbReference>
<dbReference type="GO" id="GO:0005794">
    <property type="term" value="C:Golgi apparatus"/>
    <property type="evidence" value="ECO:0007669"/>
    <property type="project" value="TreeGrafter"/>
</dbReference>
<comment type="subcellular location">
    <subcellularLocation>
        <location evidence="1">Membrane</location>
        <topology evidence="1">Multi-pass membrane protein</topology>
    </subcellularLocation>
</comment>
<feature type="transmembrane region" description="Helical" evidence="8">
    <location>
        <begin position="21"/>
        <end position="42"/>
    </location>
</feature>
<feature type="transmembrane region" description="Helical" evidence="8">
    <location>
        <begin position="468"/>
        <end position="487"/>
    </location>
</feature>
<evidence type="ECO:0000256" key="7">
    <source>
        <dbReference type="ARBA" id="ARBA00038298"/>
    </source>
</evidence>
<dbReference type="InterPro" id="IPR001594">
    <property type="entry name" value="Palmitoyltrfase_DHHC"/>
</dbReference>
<dbReference type="GO" id="GO:0019706">
    <property type="term" value="F:protein-cysteine S-palmitoyltransferase activity"/>
    <property type="evidence" value="ECO:0007669"/>
    <property type="project" value="UniProtKB-EC"/>
</dbReference>
<feature type="domain" description="Palmitoyltransferase DHHC" evidence="10">
    <location>
        <begin position="386"/>
        <end position="503"/>
    </location>
</feature>
<proteinExistence type="inferred from homology"/>
<dbReference type="EC" id="2.3.1.225" evidence="8"/>
<evidence type="ECO:0000256" key="6">
    <source>
        <dbReference type="ARBA" id="ARBA00023315"/>
    </source>
</evidence>
<keyword evidence="2 8" id="KW-0808">Transferase</keyword>
<keyword evidence="12" id="KW-1185">Reference proteome</keyword>
<dbReference type="PANTHER" id="PTHR22883:SF23">
    <property type="entry name" value="PALMITOYLTRANSFERASE ZDHHC6"/>
    <property type="match status" value="1"/>
</dbReference>
<evidence type="ECO:0000313" key="11">
    <source>
        <dbReference type="EMBL" id="KAL0524320.1"/>
    </source>
</evidence>
<dbReference type="PANTHER" id="PTHR22883">
    <property type="entry name" value="ZINC FINGER DHHC DOMAIN CONTAINING PROTEIN"/>
    <property type="match status" value="1"/>
</dbReference>
<keyword evidence="3 8" id="KW-0812">Transmembrane</keyword>
<dbReference type="Proteomes" id="UP001501274">
    <property type="component" value="Unassembled WGS sequence"/>
</dbReference>
<gene>
    <name evidence="11" type="ORF">Q4I28_004083</name>
</gene>
<evidence type="ECO:0000256" key="2">
    <source>
        <dbReference type="ARBA" id="ARBA00022679"/>
    </source>
</evidence>
<keyword evidence="4 8" id="KW-1133">Transmembrane helix</keyword>
<dbReference type="EMBL" id="JBAMZN010000025">
    <property type="protein sequence ID" value="KAL0524320.1"/>
    <property type="molecule type" value="Genomic_DNA"/>
</dbReference>
<evidence type="ECO:0000259" key="10">
    <source>
        <dbReference type="Pfam" id="PF01529"/>
    </source>
</evidence>
<keyword evidence="6 8" id="KW-0012">Acyltransferase</keyword>
<organism evidence="11 12">
    <name type="scientific">Leishmania naiffi</name>
    <dbReference type="NCBI Taxonomy" id="5678"/>
    <lineage>
        <taxon>Eukaryota</taxon>
        <taxon>Discoba</taxon>
        <taxon>Euglenozoa</taxon>
        <taxon>Kinetoplastea</taxon>
        <taxon>Metakinetoplastina</taxon>
        <taxon>Trypanosomatida</taxon>
        <taxon>Trypanosomatidae</taxon>
        <taxon>Leishmaniinae</taxon>
        <taxon>Leishmania</taxon>
        <taxon>Leishmania naiffi species complex</taxon>
    </lineage>
</organism>
<feature type="transmembrane region" description="Helical" evidence="8">
    <location>
        <begin position="432"/>
        <end position="456"/>
    </location>
</feature>
<feature type="region of interest" description="Disordered" evidence="9">
    <location>
        <begin position="272"/>
        <end position="300"/>
    </location>
</feature>
<name>A0AAW3BN85_9TRYP</name>
<evidence type="ECO:0000256" key="5">
    <source>
        <dbReference type="ARBA" id="ARBA00023136"/>
    </source>
</evidence>
<comment type="domain">
    <text evidence="8">The DHHC domain is required for palmitoyltransferase activity.</text>
</comment>
<reference evidence="11 12" key="1">
    <citation type="submission" date="2024-02" db="EMBL/GenBank/DDBJ databases">
        <title>FIRST GENOME SEQUENCES OF Leishmania (Viannia) shawi, Leishmania (Viannia) lindenbergi AND Leishmania (Viannia) utingensis.</title>
        <authorList>
            <person name="Resadore F."/>
            <person name="Custodio M.G.F."/>
            <person name="Boite M.C."/>
            <person name="Cupolillo E."/>
            <person name="Ferreira G.E.M."/>
        </authorList>
    </citation>
    <scope>NUCLEOTIDE SEQUENCE [LARGE SCALE GENOMIC DNA]</scope>
    <source>
        <strain evidence="11 12">MDAS/BR/1979/M5533</strain>
    </source>
</reference>
<comment type="caution">
    <text evidence="11">The sequence shown here is derived from an EMBL/GenBank/DDBJ whole genome shotgun (WGS) entry which is preliminary data.</text>
</comment>
<comment type="catalytic activity">
    <reaction evidence="8">
        <text>L-cysteinyl-[protein] + hexadecanoyl-CoA = S-hexadecanoyl-L-cysteinyl-[protein] + CoA</text>
        <dbReference type="Rhea" id="RHEA:36683"/>
        <dbReference type="Rhea" id="RHEA-COMP:10131"/>
        <dbReference type="Rhea" id="RHEA-COMP:11032"/>
        <dbReference type="ChEBI" id="CHEBI:29950"/>
        <dbReference type="ChEBI" id="CHEBI:57287"/>
        <dbReference type="ChEBI" id="CHEBI:57379"/>
        <dbReference type="ChEBI" id="CHEBI:74151"/>
        <dbReference type="EC" id="2.3.1.225"/>
    </reaction>
</comment>
<evidence type="ECO:0000313" key="12">
    <source>
        <dbReference type="Proteomes" id="UP001501274"/>
    </source>
</evidence>
<evidence type="ECO:0000256" key="1">
    <source>
        <dbReference type="ARBA" id="ARBA00004141"/>
    </source>
</evidence>
<protein>
    <recommendedName>
        <fullName evidence="8">Palmitoyltransferase</fullName>
        <ecNumber evidence="8">2.3.1.225</ecNumber>
    </recommendedName>
</protein>
<feature type="compositionally biased region" description="Low complexity" evidence="9">
    <location>
        <begin position="286"/>
        <end position="300"/>
    </location>
</feature>
<dbReference type="InterPro" id="IPR039859">
    <property type="entry name" value="PFA4/ZDH16/20/ERF2-like"/>
</dbReference>
<evidence type="ECO:0000256" key="4">
    <source>
        <dbReference type="ARBA" id="ARBA00022989"/>
    </source>
</evidence>
<evidence type="ECO:0000256" key="3">
    <source>
        <dbReference type="ARBA" id="ARBA00022692"/>
    </source>
</evidence>
<dbReference type="GO" id="GO:0005783">
    <property type="term" value="C:endoplasmic reticulum"/>
    <property type="evidence" value="ECO:0007669"/>
    <property type="project" value="TreeGrafter"/>
</dbReference>
<keyword evidence="5 8" id="KW-0472">Membrane</keyword>
<feature type="transmembrane region" description="Helical" evidence="8">
    <location>
        <begin position="84"/>
        <end position="104"/>
    </location>
</feature>
<dbReference type="GO" id="GO:0006612">
    <property type="term" value="P:protein targeting to membrane"/>
    <property type="evidence" value="ECO:0007669"/>
    <property type="project" value="TreeGrafter"/>
</dbReference>
<accession>A0AAW3BN85</accession>
<comment type="similarity">
    <text evidence="7">Belongs to the DHHC palmitoyltransferase family. PFA5 subfamily.</text>
</comment>